<dbReference type="PANTHER" id="PTHR30221">
    <property type="entry name" value="SMALL-CONDUCTANCE MECHANOSENSITIVE CHANNEL"/>
    <property type="match status" value="1"/>
</dbReference>
<dbReference type="PROSITE" id="PS50042">
    <property type="entry name" value="CNMP_BINDING_3"/>
    <property type="match status" value="1"/>
</dbReference>
<dbReference type="Pfam" id="PF21082">
    <property type="entry name" value="MS_channel_3rd"/>
    <property type="match status" value="1"/>
</dbReference>
<dbReference type="Gene3D" id="2.30.30.60">
    <property type="match status" value="1"/>
</dbReference>
<accession>A0A928X379</accession>
<feature type="transmembrane region" description="Helical" evidence="7">
    <location>
        <begin position="142"/>
        <end position="171"/>
    </location>
</feature>
<dbReference type="InterPro" id="IPR000595">
    <property type="entry name" value="cNMP-bd_dom"/>
</dbReference>
<dbReference type="AlphaFoldDB" id="A0A928X379"/>
<dbReference type="GO" id="GO:0008381">
    <property type="term" value="F:mechanosensitive monoatomic ion channel activity"/>
    <property type="evidence" value="ECO:0007669"/>
    <property type="project" value="InterPro"/>
</dbReference>
<evidence type="ECO:0000256" key="6">
    <source>
        <dbReference type="ARBA" id="ARBA00023136"/>
    </source>
</evidence>
<dbReference type="PANTHER" id="PTHR30221:SF1">
    <property type="entry name" value="SMALL-CONDUCTANCE MECHANOSENSITIVE CHANNEL"/>
    <property type="match status" value="1"/>
</dbReference>
<dbReference type="InterPro" id="IPR006685">
    <property type="entry name" value="MscS_channel_2nd"/>
</dbReference>
<evidence type="ECO:0000256" key="4">
    <source>
        <dbReference type="ARBA" id="ARBA00022692"/>
    </source>
</evidence>
<gene>
    <name evidence="9" type="ORF">IQ260_08900</name>
</gene>
<dbReference type="Proteomes" id="UP000615026">
    <property type="component" value="Unassembled WGS sequence"/>
</dbReference>
<dbReference type="SMART" id="SM00100">
    <property type="entry name" value="cNMP"/>
    <property type="match status" value="1"/>
</dbReference>
<dbReference type="SUPFAM" id="SSF50182">
    <property type="entry name" value="Sm-like ribonucleoproteins"/>
    <property type="match status" value="1"/>
</dbReference>
<dbReference type="Pfam" id="PF00924">
    <property type="entry name" value="MS_channel_2nd"/>
    <property type="match status" value="1"/>
</dbReference>
<reference evidence="9" key="1">
    <citation type="submission" date="2020-10" db="EMBL/GenBank/DDBJ databases">
        <authorList>
            <person name="Castelo-Branco R."/>
            <person name="Eusebio N."/>
            <person name="Adriana R."/>
            <person name="Vieira A."/>
            <person name="Brugerolle De Fraissinette N."/>
            <person name="Rezende De Castro R."/>
            <person name="Schneider M.P."/>
            <person name="Vasconcelos V."/>
            <person name="Leao P.N."/>
        </authorList>
    </citation>
    <scope>NUCLEOTIDE SEQUENCE</scope>
    <source>
        <strain evidence="9">LEGE 11479</strain>
    </source>
</reference>
<dbReference type="Pfam" id="PF00027">
    <property type="entry name" value="cNMP_binding"/>
    <property type="match status" value="1"/>
</dbReference>
<dbReference type="CDD" id="cd00038">
    <property type="entry name" value="CAP_ED"/>
    <property type="match status" value="1"/>
</dbReference>
<evidence type="ECO:0000256" key="2">
    <source>
        <dbReference type="ARBA" id="ARBA00008017"/>
    </source>
</evidence>
<dbReference type="Gene3D" id="2.60.120.10">
    <property type="entry name" value="Jelly Rolls"/>
    <property type="match status" value="1"/>
</dbReference>
<keyword evidence="4 7" id="KW-0812">Transmembrane</keyword>
<protein>
    <submittedName>
        <fullName evidence="9">Mechanosensitive ion channel</fullName>
    </submittedName>
</protein>
<comment type="subcellular location">
    <subcellularLocation>
        <location evidence="1">Cell membrane</location>
        <topology evidence="1">Multi-pass membrane protein</topology>
    </subcellularLocation>
</comment>
<evidence type="ECO:0000256" key="5">
    <source>
        <dbReference type="ARBA" id="ARBA00022989"/>
    </source>
</evidence>
<feature type="transmembrane region" description="Helical" evidence="7">
    <location>
        <begin position="6"/>
        <end position="27"/>
    </location>
</feature>
<keyword evidence="3" id="KW-1003">Cell membrane</keyword>
<keyword evidence="5 7" id="KW-1133">Transmembrane helix</keyword>
<keyword evidence="10" id="KW-1185">Reference proteome</keyword>
<dbReference type="Gene3D" id="1.10.287.1260">
    <property type="match status" value="1"/>
</dbReference>
<feature type="transmembrane region" description="Helical" evidence="7">
    <location>
        <begin position="48"/>
        <end position="64"/>
    </location>
</feature>
<evidence type="ECO:0000259" key="8">
    <source>
        <dbReference type="PROSITE" id="PS50042"/>
    </source>
</evidence>
<dbReference type="InterPro" id="IPR010920">
    <property type="entry name" value="LSM_dom_sf"/>
</dbReference>
<dbReference type="InterPro" id="IPR011014">
    <property type="entry name" value="MscS_channel_TM-2"/>
</dbReference>
<name>A0A928X379_LEPEC</name>
<dbReference type="InterPro" id="IPR049278">
    <property type="entry name" value="MS_channel_C"/>
</dbReference>
<dbReference type="EMBL" id="JADEXP010000057">
    <property type="protein sequence ID" value="MBE9066769.1"/>
    <property type="molecule type" value="Genomic_DNA"/>
</dbReference>
<evidence type="ECO:0000256" key="3">
    <source>
        <dbReference type="ARBA" id="ARBA00022475"/>
    </source>
</evidence>
<sequence>MTQTIWLKALTFVVGFPLITIILGELIDRLENRGYKPITKLLINIRNLVVPSVAVWLLLHQFLATERNTITIKVIETAIGIALIIAGLSLLGVLLTSEAKMASRHVWQVPRLFLQIARISLVLCISFYVLSTIWGVNLSNLATALGVGSLVIALALQNTLSNLVSGFLLLFDSPFKVGDWIRFGDVEGQVEDLNWRSVRLRTLERDLLVVPNSVLDQENIYNYHSGDPLHAERYIIGFSYDDPPNHVKRVLQSAASETNHMLNEPAPNVRTISYDDFAITYEVKYYLDDYKYVETIHNEFSTRIFYAAKRNGLTIPFPIRTLHHVPQRRPKRADYIQEVSEFLRSLSYLAFLDADDIARLAESAVLGVYGIGDRVIVEGETDEGFYIIRNGSLRLYVTDAHQQQREIAHLAKSDFFGETALLIGEASLVTGVVEQDLTVLVFGHDAIATLMASSARFANQMNQFIEDRKTSIRLAQETKSIQPITNRPIAISLVEGRHH</sequence>
<feature type="domain" description="Cyclic nucleotide-binding" evidence="8">
    <location>
        <begin position="348"/>
        <end position="468"/>
    </location>
</feature>
<evidence type="ECO:0000256" key="1">
    <source>
        <dbReference type="ARBA" id="ARBA00004651"/>
    </source>
</evidence>
<feature type="transmembrane region" description="Helical" evidence="7">
    <location>
        <begin position="116"/>
        <end position="136"/>
    </location>
</feature>
<proteinExistence type="inferred from homology"/>
<dbReference type="InterPro" id="IPR023408">
    <property type="entry name" value="MscS_beta-dom_sf"/>
</dbReference>
<evidence type="ECO:0000256" key="7">
    <source>
        <dbReference type="SAM" id="Phobius"/>
    </source>
</evidence>
<dbReference type="InterPro" id="IPR014710">
    <property type="entry name" value="RmlC-like_jellyroll"/>
</dbReference>
<dbReference type="Gene3D" id="3.30.70.100">
    <property type="match status" value="1"/>
</dbReference>
<dbReference type="InterPro" id="IPR045275">
    <property type="entry name" value="MscS_archaea/bacteria_type"/>
</dbReference>
<dbReference type="SUPFAM" id="SSF51206">
    <property type="entry name" value="cAMP-binding domain-like"/>
    <property type="match status" value="1"/>
</dbReference>
<evidence type="ECO:0000313" key="9">
    <source>
        <dbReference type="EMBL" id="MBE9066769.1"/>
    </source>
</evidence>
<dbReference type="InterPro" id="IPR018490">
    <property type="entry name" value="cNMP-bd_dom_sf"/>
</dbReference>
<keyword evidence="6 7" id="KW-0472">Membrane</keyword>
<organism evidence="9 10">
    <name type="scientific">Leptolyngbya cf. ectocarpi LEGE 11479</name>
    <dbReference type="NCBI Taxonomy" id="1828722"/>
    <lineage>
        <taxon>Bacteria</taxon>
        <taxon>Bacillati</taxon>
        <taxon>Cyanobacteriota</taxon>
        <taxon>Cyanophyceae</taxon>
        <taxon>Leptolyngbyales</taxon>
        <taxon>Leptolyngbyaceae</taxon>
        <taxon>Leptolyngbya group</taxon>
        <taxon>Leptolyngbya</taxon>
    </lineage>
</organism>
<dbReference type="RefSeq" id="WP_193992747.1">
    <property type="nucleotide sequence ID" value="NZ_JADEXP010000057.1"/>
</dbReference>
<comment type="similarity">
    <text evidence="2">Belongs to the MscS (TC 1.A.23) family.</text>
</comment>
<dbReference type="InterPro" id="IPR011066">
    <property type="entry name" value="MscS_channel_C_sf"/>
</dbReference>
<comment type="caution">
    <text evidence="9">The sequence shown here is derived from an EMBL/GenBank/DDBJ whole genome shotgun (WGS) entry which is preliminary data.</text>
</comment>
<dbReference type="SUPFAM" id="SSF82861">
    <property type="entry name" value="Mechanosensitive channel protein MscS (YggB), transmembrane region"/>
    <property type="match status" value="1"/>
</dbReference>
<dbReference type="SUPFAM" id="SSF82689">
    <property type="entry name" value="Mechanosensitive channel protein MscS (YggB), C-terminal domain"/>
    <property type="match status" value="1"/>
</dbReference>
<feature type="transmembrane region" description="Helical" evidence="7">
    <location>
        <begin position="70"/>
        <end position="95"/>
    </location>
</feature>
<evidence type="ECO:0000313" key="10">
    <source>
        <dbReference type="Proteomes" id="UP000615026"/>
    </source>
</evidence>
<dbReference type="GO" id="GO:0005886">
    <property type="term" value="C:plasma membrane"/>
    <property type="evidence" value="ECO:0007669"/>
    <property type="project" value="UniProtKB-SubCell"/>
</dbReference>